<reference evidence="1" key="1">
    <citation type="submission" date="2018-02" db="EMBL/GenBank/DDBJ databases">
        <title>Rhizophora mucronata_Transcriptome.</title>
        <authorList>
            <person name="Meera S.P."/>
            <person name="Sreeshan A."/>
            <person name="Augustine A."/>
        </authorList>
    </citation>
    <scope>NUCLEOTIDE SEQUENCE</scope>
    <source>
        <tissue evidence="1">Leaf</tissue>
    </source>
</reference>
<protein>
    <submittedName>
        <fullName evidence="1">Ultraviolet-B receptor UVR8-like</fullName>
    </submittedName>
</protein>
<dbReference type="EMBL" id="GGEC01041779">
    <property type="protein sequence ID" value="MBX22263.1"/>
    <property type="molecule type" value="Transcribed_RNA"/>
</dbReference>
<accession>A0A2P2LWC9</accession>
<name>A0A2P2LWC9_RHIMU</name>
<keyword evidence="1" id="KW-0675">Receptor</keyword>
<proteinExistence type="predicted"/>
<dbReference type="AlphaFoldDB" id="A0A2P2LWC9"/>
<evidence type="ECO:0000313" key="1">
    <source>
        <dbReference type="EMBL" id="MBX22263.1"/>
    </source>
</evidence>
<organism evidence="1">
    <name type="scientific">Rhizophora mucronata</name>
    <name type="common">Asiatic mangrove</name>
    <dbReference type="NCBI Taxonomy" id="61149"/>
    <lineage>
        <taxon>Eukaryota</taxon>
        <taxon>Viridiplantae</taxon>
        <taxon>Streptophyta</taxon>
        <taxon>Embryophyta</taxon>
        <taxon>Tracheophyta</taxon>
        <taxon>Spermatophyta</taxon>
        <taxon>Magnoliopsida</taxon>
        <taxon>eudicotyledons</taxon>
        <taxon>Gunneridae</taxon>
        <taxon>Pentapetalae</taxon>
        <taxon>rosids</taxon>
        <taxon>fabids</taxon>
        <taxon>Malpighiales</taxon>
        <taxon>Rhizophoraceae</taxon>
        <taxon>Rhizophora</taxon>
    </lineage>
</organism>
<sequence length="54" mass="6304">MEEKIFDCTIYRSASLQHVIKTRDCSRPICICHKRNRSSWFPVLETAKTCINSS</sequence>